<sequence length="174" mass="19423">MALQRARIRYLESLSVTDELTNLLNRRGFETELSRALARARRMGETGLLLLCDLNHFKAVNDSHGHQAGDAMLRVVAQALKSSTRESDYVARVGGDEFAVIMTHTSPEESAFLAQKLSSRVNKLHSPWRDGHLPVSASFGTAIYDRSSQPDTLVFLADQDLYRSKKPRLLPAEV</sequence>
<evidence type="ECO:0000313" key="5">
    <source>
        <dbReference type="Proteomes" id="UP000761264"/>
    </source>
</evidence>
<dbReference type="CDD" id="cd01949">
    <property type="entry name" value="GGDEF"/>
    <property type="match status" value="1"/>
</dbReference>
<evidence type="ECO:0000256" key="2">
    <source>
        <dbReference type="ARBA" id="ARBA00034247"/>
    </source>
</evidence>
<dbReference type="InterPro" id="IPR000160">
    <property type="entry name" value="GGDEF_dom"/>
</dbReference>
<proteinExistence type="predicted"/>
<evidence type="ECO:0000256" key="1">
    <source>
        <dbReference type="ARBA" id="ARBA00012528"/>
    </source>
</evidence>
<dbReference type="Proteomes" id="UP000761264">
    <property type="component" value="Unassembled WGS sequence"/>
</dbReference>
<dbReference type="NCBIfam" id="TIGR00254">
    <property type="entry name" value="GGDEF"/>
    <property type="match status" value="1"/>
</dbReference>
<dbReference type="EC" id="2.7.7.65" evidence="1"/>
<dbReference type="InterPro" id="IPR043128">
    <property type="entry name" value="Rev_trsase/Diguanyl_cyclase"/>
</dbReference>
<feature type="domain" description="GGDEF" evidence="3">
    <location>
        <begin position="45"/>
        <end position="174"/>
    </location>
</feature>
<reference evidence="4" key="1">
    <citation type="submission" date="2020-03" db="EMBL/GenBank/DDBJ databases">
        <title>Genome of Pelagibius litoralis DSM 21314T.</title>
        <authorList>
            <person name="Wang G."/>
        </authorList>
    </citation>
    <scope>NUCLEOTIDE SEQUENCE</scope>
    <source>
        <strain evidence="4">DSM 21314</strain>
    </source>
</reference>
<accession>A0A967EZH2</accession>
<name>A0A967EZH2_9PROT</name>
<dbReference type="AlphaFoldDB" id="A0A967EZH2"/>
<evidence type="ECO:0000259" key="3">
    <source>
        <dbReference type="PROSITE" id="PS50887"/>
    </source>
</evidence>
<dbReference type="PANTHER" id="PTHR45138">
    <property type="entry name" value="REGULATORY COMPONENTS OF SENSORY TRANSDUCTION SYSTEM"/>
    <property type="match status" value="1"/>
</dbReference>
<dbReference type="GO" id="GO:0052621">
    <property type="term" value="F:diguanylate cyclase activity"/>
    <property type="evidence" value="ECO:0007669"/>
    <property type="project" value="UniProtKB-EC"/>
</dbReference>
<comment type="catalytic activity">
    <reaction evidence="2">
        <text>2 GTP = 3',3'-c-di-GMP + 2 diphosphate</text>
        <dbReference type="Rhea" id="RHEA:24898"/>
        <dbReference type="ChEBI" id="CHEBI:33019"/>
        <dbReference type="ChEBI" id="CHEBI:37565"/>
        <dbReference type="ChEBI" id="CHEBI:58805"/>
        <dbReference type="EC" id="2.7.7.65"/>
    </reaction>
</comment>
<dbReference type="PROSITE" id="PS50887">
    <property type="entry name" value="GGDEF"/>
    <property type="match status" value="1"/>
</dbReference>
<dbReference type="InterPro" id="IPR029787">
    <property type="entry name" value="Nucleotide_cyclase"/>
</dbReference>
<protein>
    <recommendedName>
        <fullName evidence="1">diguanylate cyclase</fullName>
        <ecNumber evidence="1">2.7.7.65</ecNumber>
    </recommendedName>
</protein>
<dbReference type="SUPFAM" id="SSF55073">
    <property type="entry name" value="Nucleotide cyclase"/>
    <property type="match status" value="1"/>
</dbReference>
<dbReference type="SMART" id="SM00267">
    <property type="entry name" value="GGDEF"/>
    <property type="match status" value="1"/>
</dbReference>
<dbReference type="InterPro" id="IPR050469">
    <property type="entry name" value="Diguanylate_Cyclase"/>
</dbReference>
<dbReference type="Gene3D" id="3.30.70.270">
    <property type="match status" value="1"/>
</dbReference>
<dbReference type="PANTHER" id="PTHR45138:SF9">
    <property type="entry name" value="DIGUANYLATE CYCLASE DGCM-RELATED"/>
    <property type="match status" value="1"/>
</dbReference>
<comment type="caution">
    <text evidence="4">The sequence shown here is derived from an EMBL/GenBank/DDBJ whole genome shotgun (WGS) entry which is preliminary data.</text>
</comment>
<keyword evidence="5" id="KW-1185">Reference proteome</keyword>
<evidence type="ECO:0000313" key="4">
    <source>
        <dbReference type="EMBL" id="NIA70266.1"/>
    </source>
</evidence>
<dbReference type="Pfam" id="PF00990">
    <property type="entry name" value="GGDEF"/>
    <property type="match status" value="1"/>
</dbReference>
<gene>
    <name evidence="4" type="ORF">HBA54_16790</name>
</gene>
<dbReference type="FunFam" id="3.30.70.270:FF:000001">
    <property type="entry name" value="Diguanylate cyclase domain protein"/>
    <property type="match status" value="1"/>
</dbReference>
<dbReference type="EMBL" id="JAAQPH010000013">
    <property type="protein sequence ID" value="NIA70266.1"/>
    <property type="molecule type" value="Genomic_DNA"/>
</dbReference>
<organism evidence="4 5">
    <name type="scientific">Pelagibius litoralis</name>
    <dbReference type="NCBI Taxonomy" id="374515"/>
    <lineage>
        <taxon>Bacteria</taxon>
        <taxon>Pseudomonadati</taxon>
        <taxon>Pseudomonadota</taxon>
        <taxon>Alphaproteobacteria</taxon>
        <taxon>Rhodospirillales</taxon>
        <taxon>Rhodovibrionaceae</taxon>
        <taxon>Pelagibius</taxon>
    </lineage>
</organism>